<evidence type="ECO:0000313" key="2">
    <source>
        <dbReference type="EMBL" id="SDO79382.1"/>
    </source>
</evidence>
<sequence>MKHPICLSDATSSGGEVVSCQLKGTHTLNGKTPAVLGDKAYCPLHLGEFAFVEGHPRRRMNGIPFVWEGHLLACGCHGVASTAQNVRVG</sequence>
<gene>
    <name evidence="1" type="ORF">F7R15_16320</name>
    <name evidence="2" type="ORF">SAMN04490202_1883</name>
</gene>
<dbReference type="RefSeq" id="WP_092267201.1">
    <property type="nucleotide sequence ID" value="NZ_LT629709.1"/>
</dbReference>
<accession>A0A1H0MFX4</accession>
<dbReference type="InterPro" id="IPR008727">
    <property type="entry name" value="PAAR_motif"/>
</dbReference>
<reference evidence="1 4" key="2">
    <citation type="submission" date="2019-09" db="EMBL/GenBank/DDBJ databases">
        <title>Draft genome sequences of 48 bacterial type strains from the CCUG.</title>
        <authorList>
            <person name="Tunovic T."/>
            <person name="Pineiro-Iglesias B."/>
            <person name="Unosson C."/>
            <person name="Inganas E."/>
            <person name="Ohlen M."/>
            <person name="Cardew S."/>
            <person name="Jensie-Markopoulos S."/>
            <person name="Salva-Serra F."/>
            <person name="Jaen-Luchoro D."/>
            <person name="Karlsson R."/>
            <person name="Svensson-Stadler L."/>
            <person name="Chun J."/>
            <person name="Moore E."/>
        </authorList>
    </citation>
    <scope>NUCLEOTIDE SEQUENCE [LARGE SCALE GENOMIC DNA]</scope>
    <source>
        <strain evidence="1 4">CCUG 53116</strain>
    </source>
</reference>
<dbReference type="AlphaFoldDB" id="A0A1H0MFX4"/>
<dbReference type="Proteomes" id="UP000460142">
    <property type="component" value="Unassembled WGS sequence"/>
</dbReference>
<proteinExistence type="predicted"/>
<dbReference type="Pfam" id="PF05488">
    <property type="entry name" value="PAAR_motif"/>
    <property type="match status" value="1"/>
</dbReference>
<dbReference type="EMBL" id="VZPS01000009">
    <property type="protein sequence ID" value="KAB0484869.1"/>
    <property type="molecule type" value="Genomic_DNA"/>
</dbReference>
<dbReference type="EMBL" id="LT629709">
    <property type="protein sequence ID" value="SDO79382.1"/>
    <property type="molecule type" value="Genomic_DNA"/>
</dbReference>
<reference evidence="2 3" key="1">
    <citation type="submission" date="2016-10" db="EMBL/GenBank/DDBJ databases">
        <authorList>
            <person name="de Groot N.N."/>
        </authorList>
    </citation>
    <scope>NUCLEOTIDE SEQUENCE [LARGE SCALE GENOMIC DNA]</scope>
    <source>
        <strain evidence="2 3">BS3776</strain>
    </source>
</reference>
<protein>
    <submittedName>
        <fullName evidence="1">PAAR domain-containing protein</fullName>
    </submittedName>
    <submittedName>
        <fullName evidence="2">Zn-binding Pro-Ala-Ala-Arg (PAAR) domain-containing protein, incolved in TypeVI secretion</fullName>
    </submittedName>
</protein>
<name>A0A1H0MFX4_PSERE</name>
<dbReference type="CDD" id="cd14744">
    <property type="entry name" value="PAAR_CT_2"/>
    <property type="match status" value="1"/>
</dbReference>
<evidence type="ECO:0000313" key="3">
    <source>
        <dbReference type="Proteomes" id="UP000198549"/>
    </source>
</evidence>
<organism evidence="2 3">
    <name type="scientific">Pseudomonas reinekei</name>
    <dbReference type="NCBI Taxonomy" id="395598"/>
    <lineage>
        <taxon>Bacteria</taxon>
        <taxon>Pseudomonadati</taxon>
        <taxon>Pseudomonadota</taxon>
        <taxon>Gammaproteobacteria</taxon>
        <taxon>Pseudomonadales</taxon>
        <taxon>Pseudomonadaceae</taxon>
        <taxon>Pseudomonas</taxon>
    </lineage>
</organism>
<dbReference type="Proteomes" id="UP000198549">
    <property type="component" value="Chromosome I"/>
</dbReference>
<evidence type="ECO:0000313" key="4">
    <source>
        <dbReference type="Proteomes" id="UP000460142"/>
    </source>
</evidence>
<evidence type="ECO:0000313" key="1">
    <source>
        <dbReference type="EMBL" id="KAB0484869.1"/>
    </source>
</evidence>